<dbReference type="Pfam" id="PF00441">
    <property type="entry name" value="Acyl-CoA_dh_1"/>
    <property type="match status" value="1"/>
</dbReference>
<evidence type="ECO:0000259" key="7">
    <source>
        <dbReference type="Pfam" id="PF02770"/>
    </source>
</evidence>
<name>A0A2P6MJU2_ALKUR</name>
<accession>A0A2P6MJU2</accession>
<dbReference type="InterPro" id="IPR036250">
    <property type="entry name" value="AcylCo_DH-like_C"/>
</dbReference>
<dbReference type="Proteomes" id="UP000243650">
    <property type="component" value="Unassembled WGS sequence"/>
</dbReference>
<keyword evidence="3 5" id="KW-0285">Flavoprotein</keyword>
<dbReference type="OrthoDB" id="9771038at2"/>
<keyword evidence="10" id="KW-1185">Reference proteome</keyword>
<feature type="domain" description="Acyl-CoA oxidase/dehydrogenase middle" evidence="7">
    <location>
        <begin position="161"/>
        <end position="260"/>
    </location>
</feature>
<organism evidence="9 10">
    <name type="scientific">Alkalicoccus urumqiensis</name>
    <name type="common">Bacillus urumqiensis</name>
    <dbReference type="NCBI Taxonomy" id="1548213"/>
    <lineage>
        <taxon>Bacteria</taxon>
        <taxon>Bacillati</taxon>
        <taxon>Bacillota</taxon>
        <taxon>Bacilli</taxon>
        <taxon>Bacillales</taxon>
        <taxon>Bacillaceae</taxon>
        <taxon>Alkalicoccus</taxon>
    </lineage>
</organism>
<evidence type="ECO:0000259" key="8">
    <source>
        <dbReference type="Pfam" id="PF18158"/>
    </source>
</evidence>
<dbReference type="PROSITE" id="PS00073">
    <property type="entry name" value="ACYL_COA_DH_2"/>
    <property type="match status" value="1"/>
</dbReference>
<dbReference type="PANTHER" id="PTHR42707">
    <property type="entry name" value="ACYL-COA DEHYDROGENASE"/>
    <property type="match status" value="1"/>
</dbReference>
<evidence type="ECO:0000256" key="2">
    <source>
        <dbReference type="ARBA" id="ARBA00009347"/>
    </source>
</evidence>
<feature type="domain" description="Acyl-CoA dehydrogenase/oxidase C-terminal" evidence="6">
    <location>
        <begin position="271"/>
        <end position="421"/>
    </location>
</feature>
<evidence type="ECO:0000313" key="10">
    <source>
        <dbReference type="Proteomes" id="UP000243650"/>
    </source>
</evidence>
<dbReference type="GO" id="GO:0003995">
    <property type="term" value="F:acyl-CoA dehydrogenase activity"/>
    <property type="evidence" value="ECO:0007669"/>
    <property type="project" value="InterPro"/>
</dbReference>
<dbReference type="PANTHER" id="PTHR42707:SF2">
    <property type="entry name" value="ACD11 DEHYDROGENASE"/>
    <property type="match status" value="1"/>
</dbReference>
<comment type="similarity">
    <text evidence="2 5">Belongs to the acyl-CoA dehydrogenase family.</text>
</comment>
<dbReference type="SUPFAM" id="SSF47203">
    <property type="entry name" value="Acyl-CoA dehydrogenase C-terminal domain-like"/>
    <property type="match status" value="1"/>
</dbReference>
<dbReference type="RefSeq" id="WP_105958178.1">
    <property type="nucleotide sequence ID" value="NZ_PVNS01000003.1"/>
</dbReference>
<comment type="caution">
    <text evidence="9">The sequence shown here is derived from an EMBL/GenBank/DDBJ whole genome shotgun (WGS) entry which is preliminary data.</text>
</comment>
<evidence type="ECO:0000256" key="3">
    <source>
        <dbReference type="ARBA" id="ARBA00022630"/>
    </source>
</evidence>
<dbReference type="InterPro" id="IPR006091">
    <property type="entry name" value="Acyl-CoA_Oxase/DH_mid-dom"/>
</dbReference>
<dbReference type="AlphaFoldDB" id="A0A2P6MJU2"/>
<reference evidence="9 10" key="1">
    <citation type="submission" date="2018-03" db="EMBL/GenBank/DDBJ databases">
        <title>Bacillus urumqiensis sp. nov., a moderately haloalkaliphilic bacterium isolated from a salt lake.</title>
        <authorList>
            <person name="Zhao B."/>
            <person name="Liao Z."/>
        </authorList>
    </citation>
    <scope>NUCLEOTIDE SEQUENCE [LARGE SCALE GENOMIC DNA]</scope>
    <source>
        <strain evidence="9 10">BZ-SZ-XJ18</strain>
    </source>
</reference>
<dbReference type="EMBL" id="PVNS01000003">
    <property type="protein sequence ID" value="PRO66541.1"/>
    <property type="molecule type" value="Genomic_DNA"/>
</dbReference>
<proteinExistence type="inferred from homology"/>
<dbReference type="InterPro" id="IPR052904">
    <property type="entry name" value="Acyl-CoA_dehydrogenase-like"/>
</dbReference>
<dbReference type="InterPro" id="IPR041504">
    <property type="entry name" value="AidB_N"/>
</dbReference>
<dbReference type="SUPFAM" id="SSF56645">
    <property type="entry name" value="Acyl-CoA dehydrogenase NM domain-like"/>
    <property type="match status" value="1"/>
</dbReference>
<dbReference type="Gene3D" id="1.20.140.10">
    <property type="entry name" value="Butyryl-CoA Dehydrogenase, subunit A, domain 3"/>
    <property type="match status" value="1"/>
</dbReference>
<gene>
    <name evidence="9" type="ORF">C6I21_04140</name>
</gene>
<evidence type="ECO:0000259" key="6">
    <source>
        <dbReference type="Pfam" id="PF00441"/>
    </source>
</evidence>
<dbReference type="Pfam" id="PF18158">
    <property type="entry name" value="AidB_N"/>
    <property type="match status" value="1"/>
</dbReference>
<dbReference type="Gene3D" id="2.40.110.20">
    <property type="match status" value="1"/>
</dbReference>
<evidence type="ECO:0000256" key="1">
    <source>
        <dbReference type="ARBA" id="ARBA00001974"/>
    </source>
</evidence>
<comment type="cofactor">
    <cofactor evidence="1 5">
        <name>FAD</name>
        <dbReference type="ChEBI" id="CHEBI:57692"/>
    </cofactor>
</comment>
<evidence type="ECO:0000256" key="4">
    <source>
        <dbReference type="ARBA" id="ARBA00022827"/>
    </source>
</evidence>
<keyword evidence="4 5" id="KW-0274">FAD</keyword>
<sequence>MNWYKEDELIQELVRELLPESVHAFADDQLERLGAYTAGPVDERAAFTDRAGEPKLERYDKYGRQVSRVHVNEGYEKTAQDIYGAGIVRYIHKKPEGEQEVPGYLYSFFQGYLVSQAEAGFYCPVTLSMAAAYLLEAYGSPEQKDSWLTPMLSLRNTWEGATFLTERQGGSDVGANTTEALQTEDGSYRLYGEKYFASNAGRADVMMVLARTPDAPDGTKGLSLFLVPKKQEDEERIVIRRLKDKLGVRAVPSGEVEFDGAEGFLVGEEFRGFAYMVEALNLSRICNAVASIGISRRALREMRTYAEERMAFGGPLISYPMIQDTLVRLKVKLEAETRAVFSLGRLFAGWTETGEGSGYLRLMAALLKEETADQAVHFAAEAMEMLGGNGYIEDFVTPRLLRDAQVLPLWEGSRNVLALEVLRLMEMDVPGTVLAGISAAPLQPYVQKLLEKEKEIQAMSREEKTRHIKPWMKQMVSVLEAEELFRAGRHQAGMTLIKSELQERFGEGIGHWTLEEGRDLL</sequence>
<keyword evidence="5" id="KW-0560">Oxidoreductase</keyword>
<feature type="domain" description="Adaptive response protein AidB N-terminal" evidence="8">
    <location>
        <begin position="2"/>
        <end position="152"/>
    </location>
</feature>
<dbReference type="Pfam" id="PF02770">
    <property type="entry name" value="Acyl-CoA_dh_M"/>
    <property type="match status" value="1"/>
</dbReference>
<evidence type="ECO:0000256" key="5">
    <source>
        <dbReference type="RuleBase" id="RU362125"/>
    </source>
</evidence>
<dbReference type="InterPro" id="IPR009100">
    <property type="entry name" value="AcylCoA_DH/oxidase_NM_dom_sf"/>
</dbReference>
<protein>
    <submittedName>
        <fullName evidence="9">Isovaleryl-CoA dehydrogenase</fullName>
    </submittedName>
</protein>
<dbReference type="InterPro" id="IPR006089">
    <property type="entry name" value="Acyl-CoA_DH_CS"/>
</dbReference>
<evidence type="ECO:0000313" key="9">
    <source>
        <dbReference type="EMBL" id="PRO66541.1"/>
    </source>
</evidence>
<dbReference type="InterPro" id="IPR009075">
    <property type="entry name" value="AcylCo_DH/oxidase_C"/>
</dbReference>